<dbReference type="RefSeq" id="WP_068338382.1">
    <property type="nucleotide sequence ID" value="NZ_LQBP01000007.1"/>
</dbReference>
<feature type="signal peptide" evidence="1">
    <location>
        <begin position="1"/>
        <end position="21"/>
    </location>
</feature>
<sequence>MRFFKVTGVAALALLPELANAIGFGIGFGVNPAFRTTVTPLDDGSFRVATQGSSAAIAYWCGIGDFAIRTLGLPTTQRIYVSKPYDKQTRTVQFSFTAPEGADTSRSYSITVSRVGENMSASGAQSHCFDNIMDFDF</sequence>
<dbReference type="Proteomes" id="UP000053690">
    <property type="component" value="Unassembled WGS sequence"/>
</dbReference>
<proteinExistence type="predicted"/>
<evidence type="ECO:0000313" key="2">
    <source>
        <dbReference type="EMBL" id="KUJ78454.1"/>
    </source>
</evidence>
<protein>
    <submittedName>
        <fullName evidence="2">Uncharacterized protein</fullName>
    </submittedName>
</protein>
<evidence type="ECO:0000313" key="3">
    <source>
        <dbReference type="Proteomes" id="UP000053690"/>
    </source>
</evidence>
<keyword evidence="1" id="KW-0732">Signal</keyword>
<gene>
    <name evidence="2" type="ORF">AVO44_14880</name>
</gene>
<reference evidence="3" key="1">
    <citation type="submission" date="2015-12" db="EMBL/GenBank/DDBJ databases">
        <authorList>
            <person name="Zhang G."/>
            <person name="Stingl U."/>
        </authorList>
    </citation>
    <scope>NUCLEOTIDE SEQUENCE [LARGE SCALE GENOMIC DNA]</scope>
    <source>
        <strain evidence="3">ZGT108</strain>
    </source>
</reference>
<name>A0A0X3TRU2_9RHOB</name>
<keyword evidence="3" id="KW-1185">Reference proteome</keyword>
<comment type="caution">
    <text evidence="2">The sequence shown here is derived from an EMBL/GenBank/DDBJ whole genome shotgun (WGS) entry which is preliminary data.</text>
</comment>
<accession>A0A0X3TRU2</accession>
<dbReference type="EMBL" id="LQBP01000007">
    <property type="protein sequence ID" value="KUJ78454.1"/>
    <property type="molecule type" value="Genomic_DNA"/>
</dbReference>
<organism evidence="2 3">
    <name type="scientific">Ruegeria profundi</name>
    <dbReference type="NCBI Taxonomy" id="1685378"/>
    <lineage>
        <taxon>Bacteria</taxon>
        <taxon>Pseudomonadati</taxon>
        <taxon>Pseudomonadota</taxon>
        <taxon>Alphaproteobacteria</taxon>
        <taxon>Rhodobacterales</taxon>
        <taxon>Roseobacteraceae</taxon>
        <taxon>Ruegeria</taxon>
    </lineage>
</organism>
<dbReference type="STRING" id="1685378.AVO44_14880"/>
<dbReference type="AlphaFoldDB" id="A0A0X3TRU2"/>
<dbReference type="OrthoDB" id="7875627at2"/>
<evidence type="ECO:0000256" key="1">
    <source>
        <dbReference type="SAM" id="SignalP"/>
    </source>
</evidence>
<feature type="chain" id="PRO_5007054328" evidence="1">
    <location>
        <begin position="22"/>
        <end position="137"/>
    </location>
</feature>